<sequence>VSFSLWLLCAFSQLNLVQSGSAMVKPSEPLKLTCAVSGNSISSSNWWSWFRRTHGQGLEWMGLITSNGNTIYAPSLQTRVAITRDAARNEYYLQVHSAAPADTGTYYCARDIYLFGTMIETISNTGKETTVRKPAICPPLRGAAGALQKVIFPLLILLSTVGNGPHPPLLAPQKVIFPLLL</sequence>
<protein>
    <recommendedName>
        <fullName evidence="5">Ig-like domain-containing protein</fullName>
    </recommendedName>
</protein>
<feature type="signal peptide" evidence="4">
    <location>
        <begin position="1"/>
        <end position="19"/>
    </location>
</feature>
<dbReference type="GO" id="GO:0005576">
    <property type="term" value="C:extracellular region"/>
    <property type="evidence" value="ECO:0007669"/>
    <property type="project" value="UniProtKB-ARBA"/>
</dbReference>
<dbReference type="InterPro" id="IPR007110">
    <property type="entry name" value="Ig-like_dom"/>
</dbReference>
<dbReference type="InterPro" id="IPR003599">
    <property type="entry name" value="Ig_sub"/>
</dbReference>
<proteinExistence type="predicted"/>
<dbReference type="GO" id="GO:0019814">
    <property type="term" value="C:immunoglobulin complex"/>
    <property type="evidence" value="ECO:0007669"/>
    <property type="project" value="UniProtKB-KW"/>
</dbReference>
<dbReference type="InterPro" id="IPR050199">
    <property type="entry name" value="IgHV"/>
</dbReference>
<dbReference type="GO" id="GO:0002250">
    <property type="term" value="P:adaptive immune response"/>
    <property type="evidence" value="ECO:0007669"/>
    <property type="project" value="UniProtKB-KW"/>
</dbReference>
<evidence type="ECO:0000256" key="1">
    <source>
        <dbReference type="ARBA" id="ARBA00022859"/>
    </source>
</evidence>
<dbReference type="Proteomes" id="UP000694380">
    <property type="component" value="Unplaced"/>
</dbReference>
<dbReference type="Pfam" id="PF07686">
    <property type="entry name" value="V-set"/>
    <property type="match status" value="1"/>
</dbReference>
<dbReference type="Ensembl" id="ENSCPBT00000030874.1">
    <property type="protein sequence ID" value="ENSCPBP00000026220.1"/>
    <property type="gene ID" value="ENSCPBG00000018606.1"/>
</dbReference>
<feature type="domain" description="Ig-like" evidence="5">
    <location>
        <begin position="12"/>
        <end position="108"/>
    </location>
</feature>
<evidence type="ECO:0000259" key="5">
    <source>
        <dbReference type="PROSITE" id="PS50835"/>
    </source>
</evidence>
<reference evidence="6" key="1">
    <citation type="submission" date="2025-08" db="UniProtKB">
        <authorList>
            <consortium name="Ensembl"/>
        </authorList>
    </citation>
    <scope>IDENTIFICATION</scope>
</reference>
<dbReference type="InterPro" id="IPR036179">
    <property type="entry name" value="Ig-like_dom_sf"/>
</dbReference>
<keyword evidence="3" id="KW-1280">Immunoglobulin</keyword>
<dbReference type="SMART" id="SM00406">
    <property type="entry name" value="IGv"/>
    <property type="match status" value="1"/>
</dbReference>
<dbReference type="AlphaFoldDB" id="A0A8C3HZQ0"/>
<keyword evidence="4" id="KW-0732">Signal</keyword>
<feature type="chain" id="PRO_5034893916" description="Ig-like domain-containing protein" evidence="4">
    <location>
        <begin position="20"/>
        <end position="181"/>
    </location>
</feature>
<dbReference type="SUPFAM" id="SSF48726">
    <property type="entry name" value="Immunoglobulin"/>
    <property type="match status" value="1"/>
</dbReference>
<evidence type="ECO:0000313" key="7">
    <source>
        <dbReference type="Proteomes" id="UP000694380"/>
    </source>
</evidence>
<dbReference type="GeneTree" id="ENSGT01030000234536"/>
<dbReference type="Gene3D" id="2.60.40.10">
    <property type="entry name" value="Immunoglobulins"/>
    <property type="match status" value="1"/>
</dbReference>
<keyword evidence="7" id="KW-1185">Reference proteome</keyword>
<evidence type="ECO:0000313" key="6">
    <source>
        <dbReference type="Ensembl" id="ENSCPBP00000026220.1"/>
    </source>
</evidence>
<name>A0A8C3HZQ0_CHRPI</name>
<dbReference type="PANTHER" id="PTHR23266">
    <property type="entry name" value="IMMUNOGLOBULIN HEAVY CHAIN"/>
    <property type="match status" value="1"/>
</dbReference>
<dbReference type="SMART" id="SM00409">
    <property type="entry name" value="IG"/>
    <property type="match status" value="1"/>
</dbReference>
<dbReference type="InterPro" id="IPR013783">
    <property type="entry name" value="Ig-like_fold"/>
</dbReference>
<organism evidence="6 7">
    <name type="scientific">Chrysemys picta bellii</name>
    <name type="common">Western painted turtle</name>
    <name type="synonym">Emys bellii</name>
    <dbReference type="NCBI Taxonomy" id="8478"/>
    <lineage>
        <taxon>Eukaryota</taxon>
        <taxon>Metazoa</taxon>
        <taxon>Chordata</taxon>
        <taxon>Craniata</taxon>
        <taxon>Vertebrata</taxon>
        <taxon>Euteleostomi</taxon>
        <taxon>Archelosauria</taxon>
        <taxon>Testudinata</taxon>
        <taxon>Testudines</taxon>
        <taxon>Cryptodira</taxon>
        <taxon>Durocryptodira</taxon>
        <taxon>Testudinoidea</taxon>
        <taxon>Emydidae</taxon>
        <taxon>Chrysemys</taxon>
    </lineage>
</organism>
<keyword evidence="2" id="KW-1064">Adaptive immunity</keyword>
<evidence type="ECO:0000256" key="3">
    <source>
        <dbReference type="ARBA" id="ARBA00043265"/>
    </source>
</evidence>
<keyword evidence="1" id="KW-0391">Immunity</keyword>
<dbReference type="PROSITE" id="PS50835">
    <property type="entry name" value="IG_LIKE"/>
    <property type="match status" value="1"/>
</dbReference>
<reference evidence="6" key="2">
    <citation type="submission" date="2025-09" db="UniProtKB">
        <authorList>
            <consortium name="Ensembl"/>
        </authorList>
    </citation>
    <scope>IDENTIFICATION</scope>
</reference>
<accession>A0A8C3HZQ0</accession>
<evidence type="ECO:0000256" key="2">
    <source>
        <dbReference type="ARBA" id="ARBA00023130"/>
    </source>
</evidence>
<dbReference type="InterPro" id="IPR013106">
    <property type="entry name" value="Ig_V-set"/>
</dbReference>
<evidence type="ECO:0000256" key="4">
    <source>
        <dbReference type="SAM" id="SignalP"/>
    </source>
</evidence>